<organism evidence="3 4">
    <name type="scientific">Brevibacterium casei CIP 102111</name>
    <dbReference type="NCBI Taxonomy" id="1255625"/>
    <lineage>
        <taxon>Bacteria</taxon>
        <taxon>Bacillati</taxon>
        <taxon>Actinomycetota</taxon>
        <taxon>Actinomycetes</taxon>
        <taxon>Micrococcales</taxon>
        <taxon>Brevibacteriaceae</taxon>
        <taxon>Brevibacterium</taxon>
    </lineage>
</organism>
<evidence type="ECO:0000259" key="2">
    <source>
        <dbReference type="PROSITE" id="PS51819"/>
    </source>
</evidence>
<proteinExistence type="predicted"/>
<dbReference type="SUPFAM" id="SSF54593">
    <property type="entry name" value="Glyoxalase/Bleomycin resistance protein/Dihydroxybiphenyl dioxygenase"/>
    <property type="match status" value="1"/>
</dbReference>
<name>A0A2H1JLH5_9MICO</name>
<dbReference type="InterPro" id="IPR037523">
    <property type="entry name" value="VOC_core"/>
</dbReference>
<dbReference type="PANTHER" id="PTHR34109">
    <property type="entry name" value="BNAUNNG04460D PROTEIN-RELATED"/>
    <property type="match status" value="1"/>
</dbReference>
<feature type="domain" description="VOC" evidence="2">
    <location>
        <begin position="51"/>
        <end position="176"/>
    </location>
</feature>
<dbReference type="PANTHER" id="PTHR34109:SF1">
    <property type="entry name" value="VOC DOMAIN-CONTAINING PROTEIN"/>
    <property type="match status" value="1"/>
</dbReference>
<dbReference type="Pfam" id="PF00903">
    <property type="entry name" value="Glyoxalase"/>
    <property type="match status" value="1"/>
</dbReference>
<feature type="compositionally biased region" description="Polar residues" evidence="1">
    <location>
        <begin position="33"/>
        <end position="45"/>
    </location>
</feature>
<accession>A0A2H1JLH5</accession>
<dbReference type="GeneID" id="99775023"/>
<dbReference type="RefSeq" id="WP_197907831.1">
    <property type="nucleotide sequence ID" value="NZ_FXZC01000004.1"/>
</dbReference>
<dbReference type="InterPro" id="IPR004360">
    <property type="entry name" value="Glyas_Fos-R_dOase_dom"/>
</dbReference>
<protein>
    <submittedName>
        <fullName evidence="3">Uncharacterized conserved protein PhnB, glyoxalase superfamily</fullName>
    </submittedName>
</protein>
<dbReference type="AlphaFoldDB" id="A0A2H1JLH5"/>
<evidence type="ECO:0000256" key="1">
    <source>
        <dbReference type="SAM" id="MobiDB-lite"/>
    </source>
</evidence>
<dbReference type="PROSITE" id="PS51819">
    <property type="entry name" value="VOC"/>
    <property type="match status" value="1"/>
</dbReference>
<sequence length="182" mass="18943">MTTNPTSNPTTTDENRTTDANPMAASAGDGNKRSTQSTADGNPTAASARGEANIWPAFRYRDAKAAIAFLRSAFGFEVTAEYTNPDDDTLVDHAELTWPGGGGIMLGSARDDGSVMSDVGIASGSVYIAVDDVDALFDRAVATGATVVSGPSEKDYGSRDFSVTDPEGVLWNFGTYRGAGRG</sequence>
<dbReference type="Proteomes" id="UP000234333">
    <property type="component" value="Unassembled WGS sequence"/>
</dbReference>
<dbReference type="Gene3D" id="3.30.720.120">
    <property type="match status" value="1"/>
</dbReference>
<gene>
    <name evidence="3" type="ORF">BC102111_02411</name>
</gene>
<dbReference type="Gene3D" id="3.30.720.110">
    <property type="match status" value="1"/>
</dbReference>
<reference evidence="3 4" key="1">
    <citation type="submission" date="2017-03" db="EMBL/GenBank/DDBJ databases">
        <authorList>
            <person name="Afonso C.L."/>
            <person name="Miller P.J."/>
            <person name="Scott M.A."/>
            <person name="Spackman E."/>
            <person name="Goraichik I."/>
            <person name="Dimitrov K.M."/>
            <person name="Suarez D.L."/>
            <person name="Swayne D.E."/>
        </authorList>
    </citation>
    <scope>NUCLEOTIDE SEQUENCE [LARGE SCALE GENOMIC DNA]</scope>
    <source>
        <strain evidence="3 4">CIP 102111</strain>
    </source>
</reference>
<dbReference type="EMBL" id="FXZC01000004">
    <property type="protein sequence ID" value="SMX88366.1"/>
    <property type="molecule type" value="Genomic_DNA"/>
</dbReference>
<dbReference type="InterPro" id="IPR029068">
    <property type="entry name" value="Glyas_Bleomycin-R_OHBP_Dase"/>
</dbReference>
<evidence type="ECO:0000313" key="3">
    <source>
        <dbReference type="EMBL" id="SMX88366.1"/>
    </source>
</evidence>
<feature type="region of interest" description="Disordered" evidence="1">
    <location>
        <begin position="1"/>
        <end position="47"/>
    </location>
</feature>
<feature type="compositionally biased region" description="Low complexity" evidence="1">
    <location>
        <begin position="1"/>
        <end position="12"/>
    </location>
</feature>
<evidence type="ECO:0000313" key="4">
    <source>
        <dbReference type="Proteomes" id="UP000234333"/>
    </source>
</evidence>